<keyword evidence="2" id="KW-0560">Oxidoreductase</keyword>
<dbReference type="InterPro" id="IPR027443">
    <property type="entry name" value="IPNS-like_sf"/>
</dbReference>
<dbReference type="AlphaFoldDB" id="A0A0D2DY17"/>
<reference evidence="5 6" key="1">
    <citation type="submission" date="2015-01" db="EMBL/GenBank/DDBJ databases">
        <title>The Genome Sequence of Exophiala oligosperma CBS72588.</title>
        <authorList>
            <consortium name="The Broad Institute Genomics Platform"/>
            <person name="Cuomo C."/>
            <person name="de Hoog S."/>
            <person name="Gorbushina A."/>
            <person name="Stielow B."/>
            <person name="Teixiera M."/>
            <person name="Abouelleil A."/>
            <person name="Chapman S.B."/>
            <person name="Priest M."/>
            <person name="Young S.K."/>
            <person name="Wortman J."/>
            <person name="Nusbaum C."/>
            <person name="Birren B."/>
        </authorList>
    </citation>
    <scope>NUCLEOTIDE SEQUENCE [LARGE SCALE GENOMIC DNA]</scope>
    <source>
        <strain evidence="5 6">CBS 72588</strain>
    </source>
</reference>
<organism evidence="5 6">
    <name type="scientific">Exophiala oligosperma</name>
    <dbReference type="NCBI Taxonomy" id="215243"/>
    <lineage>
        <taxon>Eukaryota</taxon>
        <taxon>Fungi</taxon>
        <taxon>Dikarya</taxon>
        <taxon>Ascomycota</taxon>
        <taxon>Pezizomycotina</taxon>
        <taxon>Eurotiomycetes</taxon>
        <taxon>Chaetothyriomycetidae</taxon>
        <taxon>Chaetothyriales</taxon>
        <taxon>Herpotrichiellaceae</taxon>
        <taxon>Exophiala</taxon>
    </lineage>
</organism>
<dbReference type="Proteomes" id="UP000053342">
    <property type="component" value="Unassembled WGS sequence"/>
</dbReference>
<feature type="compositionally biased region" description="Polar residues" evidence="3">
    <location>
        <begin position="323"/>
        <end position="334"/>
    </location>
</feature>
<dbReference type="InterPro" id="IPR044861">
    <property type="entry name" value="IPNS-like_FE2OG_OXY"/>
</dbReference>
<gene>
    <name evidence="5" type="ORF">PV06_00614</name>
</gene>
<feature type="domain" description="Fe2OG dioxygenase" evidence="4">
    <location>
        <begin position="170"/>
        <end position="269"/>
    </location>
</feature>
<dbReference type="OrthoDB" id="288590at2759"/>
<protein>
    <recommendedName>
        <fullName evidence="4">Fe2OG dioxygenase domain-containing protein</fullName>
    </recommendedName>
</protein>
<evidence type="ECO:0000256" key="3">
    <source>
        <dbReference type="SAM" id="MobiDB-lite"/>
    </source>
</evidence>
<dbReference type="PROSITE" id="PS51471">
    <property type="entry name" value="FE2OG_OXY"/>
    <property type="match status" value="1"/>
</dbReference>
<evidence type="ECO:0000256" key="2">
    <source>
        <dbReference type="RuleBase" id="RU003682"/>
    </source>
</evidence>
<dbReference type="STRING" id="215243.A0A0D2DY17"/>
<dbReference type="HOGENOM" id="CLU_748130_0_0_1"/>
<dbReference type="GO" id="GO:0046872">
    <property type="term" value="F:metal ion binding"/>
    <property type="evidence" value="ECO:0007669"/>
    <property type="project" value="UniProtKB-KW"/>
</dbReference>
<feature type="region of interest" description="Disordered" evidence="3">
    <location>
        <begin position="315"/>
        <end position="334"/>
    </location>
</feature>
<name>A0A0D2DY17_9EURO</name>
<dbReference type="Pfam" id="PF03171">
    <property type="entry name" value="2OG-FeII_Oxy"/>
    <property type="match status" value="1"/>
</dbReference>
<dbReference type="Gene3D" id="2.60.120.330">
    <property type="entry name" value="B-lactam Antibiotic, Isopenicillin N Synthase, Chain"/>
    <property type="match status" value="1"/>
</dbReference>
<evidence type="ECO:0000259" key="4">
    <source>
        <dbReference type="PROSITE" id="PS51471"/>
    </source>
</evidence>
<evidence type="ECO:0000313" key="6">
    <source>
        <dbReference type="Proteomes" id="UP000053342"/>
    </source>
</evidence>
<dbReference type="RefSeq" id="XP_016268184.1">
    <property type="nucleotide sequence ID" value="XM_016401131.1"/>
</dbReference>
<proteinExistence type="inferred from homology"/>
<keyword evidence="6" id="KW-1185">Reference proteome</keyword>
<dbReference type="GeneID" id="27352688"/>
<evidence type="ECO:0000256" key="1">
    <source>
        <dbReference type="ARBA" id="ARBA00008056"/>
    </source>
</evidence>
<dbReference type="GO" id="GO:0016491">
    <property type="term" value="F:oxidoreductase activity"/>
    <property type="evidence" value="ECO:0007669"/>
    <property type="project" value="UniProtKB-KW"/>
</dbReference>
<dbReference type="SUPFAM" id="SSF51197">
    <property type="entry name" value="Clavaminate synthase-like"/>
    <property type="match status" value="1"/>
</dbReference>
<sequence>MDEHDDLSVPPPAGPPPLLSDEQLVSLARQGWLCVDLPEALSRTLKVLFNDSGKFLKLTSQVKTRLYPKKLGTEFGYYPVENEKEYVTFRCHVHGGPKEVLGIDPLTAASTGAPAGAQLENNVAWAWREAAQYLFRILCDISRASDLDFSVWDNILDGTLTMPGGEEEMTHTLMRLFRYFPSTGFAGQHSDLGLLTLCVASGQGLQALDRVGSTRDTPAWVDAPVGPDKAMVLIGETLRALSSNTVNTGVHRVVGNPEGRNSIVFALRHSNRHDIDFGLFGGEGVMTAQELWKSVQVGKININSVKELRDKQRAKYDAERSKGQVSDTIINGQR</sequence>
<dbReference type="InterPro" id="IPR050231">
    <property type="entry name" value="Iron_ascorbate_oxido_reductase"/>
</dbReference>
<dbReference type="InterPro" id="IPR005123">
    <property type="entry name" value="Oxoglu/Fe-dep_dioxygenase_dom"/>
</dbReference>
<accession>A0A0D2DY17</accession>
<comment type="similarity">
    <text evidence="1 2">Belongs to the iron/ascorbate-dependent oxidoreductase family.</text>
</comment>
<evidence type="ECO:0000313" key="5">
    <source>
        <dbReference type="EMBL" id="KIW47968.1"/>
    </source>
</evidence>
<dbReference type="VEuPathDB" id="FungiDB:PV06_00614"/>
<keyword evidence="2" id="KW-0408">Iron</keyword>
<dbReference type="EMBL" id="KN847332">
    <property type="protein sequence ID" value="KIW47968.1"/>
    <property type="molecule type" value="Genomic_DNA"/>
</dbReference>
<dbReference type="PANTHER" id="PTHR47990">
    <property type="entry name" value="2-OXOGLUTARATE (2OG) AND FE(II)-DEPENDENT OXYGENASE SUPERFAMILY PROTEIN-RELATED"/>
    <property type="match status" value="1"/>
</dbReference>
<keyword evidence="2" id="KW-0479">Metal-binding</keyword>